<dbReference type="Pfam" id="PF23598">
    <property type="entry name" value="LRR_14"/>
    <property type="match status" value="1"/>
</dbReference>
<evidence type="ECO:0000259" key="3">
    <source>
        <dbReference type="Pfam" id="PF23598"/>
    </source>
</evidence>
<dbReference type="PANTHER" id="PTHR48051">
    <property type="match status" value="1"/>
</dbReference>
<sequence>MGLTFKNKFSVAVFFVLLNILLGLSVEAQTDFSELIGHFQNPSKRKVLDLQYQRLEKLSKEIVLFKNLEWFQLTGNQITTLPREIGTLTRLKGLYLAENQLTVLPDEIGQLQNLKELFLFYNYLSYLPKLIGNLKAL</sequence>
<keyword evidence="5" id="KW-1185">Reference proteome</keyword>
<keyword evidence="2" id="KW-0677">Repeat</keyword>
<proteinExistence type="predicted"/>
<dbReference type="InterPro" id="IPR055414">
    <property type="entry name" value="LRR_R13L4/SHOC2-like"/>
</dbReference>
<comment type="caution">
    <text evidence="4">The sequence shown here is derived from an EMBL/GenBank/DDBJ whole genome shotgun (WGS) entry which is preliminary data.</text>
</comment>
<dbReference type="SMART" id="SM00369">
    <property type="entry name" value="LRR_TYP"/>
    <property type="match status" value="3"/>
</dbReference>
<dbReference type="GO" id="GO:0005737">
    <property type="term" value="C:cytoplasm"/>
    <property type="evidence" value="ECO:0007669"/>
    <property type="project" value="TreeGrafter"/>
</dbReference>
<evidence type="ECO:0000256" key="1">
    <source>
        <dbReference type="ARBA" id="ARBA00022614"/>
    </source>
</evidence>
<dbReference type="InterPro" id="IPR003591">
    <property type="entry name" value="Leu-rich_rpt_typical-subtyp"/>
</dbReference>
<name>M6PYS5_9LEPT</name>
<dbReference type="PANTHER" id="PTHR48051:SF36">
    <property type="entry name" value="CASPASE FAMILY P20 DOMAIN-CONTAINING PROTEIN"/>
    <property type="match status" value="1"/>
</dbReference>
<evidence type="ECO:0000256" key="2">
    <source>
        <dbReference type="ARBA" id="ARBA00022737"/>
    </source>
</evidence>
<dbReference type="Gene3D" id="3.80.10.10">
    <property type="entry name" value="Ribonuclease Inhibitor"/>
    <property type="match status" value="1"/>
</dbReference>
<accession>M6PYS5</accession>
<gene>
    <name evidence="4" type="ORF">LEP1GSC108_0043</name>
</gene>
<evidence type="ECO:0000313" key="4">
    <source>
        <dbReference type="EMBL" id="EMN88224.1"/>
    </source>
</evidence>
<feature type="domain" description="Disease resistance R13L4/SHOC-2-like LRR" evidence="3">
    <location>
        <begin position="46"/>
        <end position="137"/>
    </location>
</feature>
<organism evidence="4 5">
    <name type="scientific">Leptospira weilii str. UI 13098</name>
    <dbReference type="NCBI Taxonomy" id="1088542"/>
    <lineage>
        <taxon>Bacteria</taxon>
        <taxon>Pseudomonadati</taxon>
        <taxon>Spirochaetota</taxon>
        <taxon>Spirochaetia</taxon>
        <taxon>Leptospirales</taxon>
        <taxon>Leptospiraceae</taxon>
        <taxon>Leptospira</taxon>
    </lineage>
</organism>
<dbReference type="InterPro" id="IPR032675">
    <property type="entry name" value="LRR_dom_sf"/>
</dbReference>
<keyword evidence="1" id="KW-0433">Leucine-rich repeat</keyword>
<dbReference type="Proteomes" id="UP000012118">
    <property type="component" value="Unassembled WGS sequence"/>
</dbReference>
<protein>
    <submittedName>
        <fullName evidence="4">Leucine rich repeat protein</fullName>
    </submittedName>
</protein>
<dbReference type="AlphaFoldDB" id="M6PYS5"/>
<dbReference type="InterPro" id="IPR050216">
    <property type="entry name" value="LRR_domain-containing"/>
</dbReference>
<dbReference type="EMBL" id="AHNU02000083">
    <property type="protein sequence ID" value="EMN88224.1"/>
    <property type="molecule type" value="Genomic_DNA"/>
</dbReference>
<reference evidence="4 5" key="1">
    <citation type="submission" date="2013-01" db="EMBL/GenBank/DDBJ databases">
        <authorList>
            <person name="Harkins D.M."/>
            <person name="Durkin A.S."/>
            <person name="Brinkac L.M."/>
            <person name="Haft D.H."/>
            <person name="Selengut J.D."/>
            <person name="Sanka R."/>
            <person name="DePew J."/>
            <person name="Purushe J."/>
            <person name="Chanthongthip A."/>
            <person name="Lattana O."/>
            <person name="Phetsouvanh R."/>
            <person name="Newton P.N."/>
            <person name="Vinetz J.M."/>
            <person name="Sutton G.G."/>
            <person name="Nierman W.C."/>
            <person name="Fouts D.E."/>
        </authorList>
    </citation>
    <scope>NUCLEOTIDE SEQUENCE [LARGE SCALE GENOMIC DNA]</scope>
    <source>
        <strain evidence="4 5">UI 13098</strain>
    </source>
</reference>
<dbReference type="SUPFAM" id="SSF52075">
    <property type="entry name" value="Outer arm dynein light chain 1"/>
    <property type="match status" value="1"/>
</dbReference>
<evidence type="ECO:0000313" key="5">
    <source>
        <dbReference type="Proteomes" id="UP000012118"/>
    </source>
</evidence>